<dbReference type="FunFam" id="3.20.20.140:FF:000032">
    <property type="entry name" value="Allantoinase Dal1"/>
    <property type="match status" value="1"/>
</dbReference>
<dbReference type="EMBL" id="CP014518">
    <property type="protein sequence ID" value="AMM34004.1"/>
    <property type="molecule type" value="Genomic_DNA"/>
</dbReference>
<sequence length="447" mass="48372">MTDIEYDLVVRGQRVLTDEGIDPREVGISGGRIAAVEPLGAGLAGREVIELAEDETLIPGLVDSHVHVNEPGRTEWEGFASATKAAAAGGVTTIIDMPLNSIPPTVSVDALNVKRRSAETQSFVDVGFWGGAIPGNTGDLRPLHEEGVFGFKCFLLHSGVDEFPHLEIDELEKDLAEIASFDGLMIVHAEDSQAIDHAPSAEGAVYERFLHSRPRGAENVAIAGVIERARWTGARAHILHLSSSDALAMIASAKRDGVKLTVETCPHYLTLLAEEIPDGATAFKCCPPIREASNRELLWKGLEDGVIDCIVSDHSPSTVDLKDPEHGDFGVAWGGVASLQLGLPLIWTEARQRGIPLERVVEWMGRRPAELARLQRKGHLAPGYDADLAVFAADETFVVDAEKLHHKNHITPYQGKSLSGVVRRTFVRGTEVDFSEPKGQLLRRGSA</sequence>
<feature type="domain" description="Amidohydrolase-related" evidence="12">
    <location>
        <begin position="56"/>
        <end position="432"/>
    </location>
</feature>
<accession>A0A127A5F9</accession>
<dbReference type="GO" id="GO:0000256">
    <property type="term" value="P:allantoin catabolic process"/>
    <property type="evidence" value="ECO:0007669"/>
    <property type="project" value="InterPro"/>
</dbReference>
<evidence type="ECO:0000256" key="6">
    <source>
        <dbReference type="ARBA" id="ARBA00011881"/>
    </source>
</evidence>
<dbReference type="PROSITE" id="PS00482">
    <property type="entry name" value="DIHYDROOROTASE_1"/>
    <property type="match status" value="1"/>
</dbReference>
<evidence type="ECO:0000313" key="13">
    <source>
        <dbReference type="EMBL" id="AMM34004.1"/>
    </source>
</evidence>
<comment type="similarity">
    <text evidence="5">Belongs to the metallo-dependent hydrolases superfamily. Allantoinase family.</text>
</comment>
<evidence type="ECO:0000256" key="9">
    <source>
        <dbReference type="ARBA" id="ARBA00022723"/>
    </source>
</evidence>
<dbReference type="InterPro" id="IPR011059">
    <property type="entry name" value="Metal-dep_hydrolase_composite"/>
</dbReference>
<keyword evidence="14" id="KW-1185">Reference proteome</keyword>
<organism evidence="13 14">
    <name type="scientific">Sinomonas atrocyanea</name>
    <dbReference type="NCBI Taxonomy" id="37927"/>
    <lineage>
        <taxon>Bacteria</taxon>
        <taxon>Bacillati</taxon>
        <taxon>Actinomycetota</taxon>
        <taxon>Actinomycetes</taxon>
        <taxon>Micrococcales</taxon>
        <taxon>Micrococcaceae</taxon>
        <taxon>Sinomonas</taxon>
    </lineage>
</organism>
<comment type="cofactor">
    <cofactor evidence="1">
        <name>Zn(2+)</name>
        <dbReference type="ChEBI" id="CHEBI:29105"/>
    </cofactor>
</comment>
<dbReference type="EC" id="3.5.2.5" evidence="7"/>
<dbReference type="NCBIfam" id="TIGR03178">
    <property type="entry name" value="allantoinase"/>
    <property type="match status" value="1"/>
</dbReference>
<dbReference type="GO" id="GO:0008270">
    <property type="term" value="F:zinc ion binding"/>
    <property type="evidence" value="ECO:0007669"/>
    <property type="project" value="InterPro"/>
</dbReference>
<dbReference type="Gene3D" id="3.20.20.140">
    <property type="entry name" value="Metal-dependent hydrolases"/>
    <property type="match status" value="1"/>
</dbReference>
<dbReference type="PANTHER" id="PTHR43668">
    <property type="entry name" value="ALLANTOINASE"/>
    <property type="match status" value="1"/>
</dbReference>
<evidence type="ECO:0000256" key="10">
    <source>
        <dbReference type="ARBA" id="ARBA00022801"/>
    </source>
</evidence>
<dbReference type="InterPro" id="IPR032466">
    <property type="entry name" value="Metal_Hydrolase"/>
</dbReference>
<gene>
    <name evidence="13" type="ORF">SA2016_3341</name>
</gene>
<dbReference type="PANTHER" id="PTHR43668:SF2">
    <property type="entry name" value="ALLANTOINASE"/>
    <property type="match status" value="1"/>
</dbReference>
<comment type="subunit">
    <text evidence="6">Homotetramer.</text>
</comment>
<dbReference type="KEGG" id="satk:SA2016_3341"/>
<dbReference type="GO" id="GO:0004038">
    <property type="term" value="F:allantoinase activity"/>
    <property type="evidence" value="ECO:0007669"/>
    <property type="project" value="UniProtKB-EC"/>
</dbReference>
<dbReference type="OrthoDB" id="9803027at2"/>
<evidence type="ECO:0000256" key="8">
    <source>
        <dbReference type="ARBA" id="ARBA00022631"/>
    </source>
</evidence>
<evidence type="ECO:0000256" key="2">
    <source>
        <dbReference type="ARBA" id="ARBA00002368"/>
    </source>
</evidence>
<keyword evidence="8" id="KW-0659">Purine metabolism</keyword>
<evidence type="ECO:0000256" key="3">
    <source>
        <dbReference type="ARBA" id="ARBA00004968"/>
    </source>
</evidence>
<reference evidence="13 14" key="1">
    <citation type="submission" date="2016-02" db="EMBL/GenBank/DDBJ databases">
        <title>Complete genome of Sinomonas atrocyanea KCTC 3377.</title>
        <authorList>
            <person name="Kim K.M."/>
        </authorList>
    </citation>
    <scope>NUCLEOTIDE SEQUENCE [LARGE SCALE GENOMIC DNA]</scope>
    <source>
        <strain evidence="13 14">KCTC 3377</strain>
    </source>
</reference>
<dbReference type="InterPro" id="IPR002195">
    <property type="entry name" value="Dihydroorotase_CS"/>
</dbReference>
<dbReference type="GO" id="GO:0050897">
    <property type="term" value="F:cobalt ion binding"/>
    <property type="evidence" value="ECO:0007669"/>
    <property type="project" value="InterPro"/>
</dbReference>
<dbReference type="InterPro" id="IPR050138">
    <property type="entry name" value="DHOase/Allantoinase_Hydrolase"/>
</dbReference>
<dbReference type="Proteomes" id="UP000070134">
    <property type="component" value="Chromosome"/>
</dbReference>
<evidence type="ECO:0000256" key="7">
    <source>
        <dbReference type="ARBA" id="ARBA00012863"/>
    </source>
</evidence>
<evidence type="ECO:0000259" key="12">
    <source>
        <dbReference type="Pfam" id="PF01979"/>
    </source>
</evidence>
<comment type="pathway">
    <text evidence="3">Nitrogen metabolism; (S)-allantoin degradation; allantoate from (S)-allantoin: step 1/1.</text>
</comment>
<dbReference type="RefSeq" id="WP_066500207.1">
    <property type="nucleotide sequence ID" value="NZ_BJMO01000050.1"/>
</dbReference>
<keyword evidence="10" id="KW-0378">Hydrolase</keyword>
<dbReference type="Pfam" id="PF01979">
    <property type="entry name" value="Amidohydro_1"/>
    <property type="match status" value="1"/>
</dbReference>
<proteinExistence type="inferred from homology"/>
<protein>
    <recommendedName>
        <fullName evidence="7">allantoinase</fullName>
        <ecNumber evidence="7">3.5.2.5</ecNumber>
    </recommendedName>
</protein>
<dbReference type="PATRIC" id="fig|37927.3.peg.3429"/>
<comment type="function">
    <text evidence="2">Catalyzes the reversible cyclization of carbamoyl aspartate to dihydroorotate.</text>
</comment>
<dbReference type="GO" id="GO:0006145">
    <property type="term" value="P:purine nucleobase catabolic process"/>
    <property type="evidence" value="ECO:0007669"/>
    <property type="project" value="TreeGrafter"/>
</dbReference>
<dbReference type="InterPro" id="IPR017593">
    <property type="entry name" value="Allantoinase"/>
</dbReference>
<evidence type="ECO:0000256" key="1">
    <source>
        <dbReference type="ARBA" id="ARBA00001947"/>
    </source>
</evidence>
<dbReference type="STRING" id="37927.SA2016_3341"/>
<dbReference type="SUPFAM" id="SSF51338">
    <property type="entry name" value="Composite domain of metallo-dependent hydrolases"/>
    <property type="match status" value="1"/>
</dbReference>
<comment type="similarity">
    <text evidence="4">Belongs to the metallo-dependent hydrolases superfamily. DHOase family. Class I DHOase subfamily.</text>
</comment>
<evidence type="ECO:0000256" key="4">
    <source>
        <dbReference type="ARBA" id="ARBA00010286"/>
    </source>
</evidence>
<name>A0A127A5F9_9MICC</name>
<dbReference type="AlphaFoldDB" id="A0A127A5F9"/>
<dbReference type="InterPro" id="IPR006680">
    <property type="entry name" value="Amidohydro-rel"/>
</dbReference>
<evidence type="ECO:0000256" key="5">
    <source>
        <dbReference type="ARBA" id="ARBA00010368"/>
    </source>
</evidence>
<keyword evidence="9" id="KW-0479">Metal-binding</keyword>
<evidence type="ECO:0000256" key="11">
    <source>
        <dbReference type="ARBA" id="ARBA00022833"/>
    </source>
</evidence>
<dbReference type="SUPFAM" id="SSF51556">
    <property type="entry name" value="Metallo-dependent hydrolases"/>
    <property type="match status" value="1"/>
</dbReference>
<dbReference type="GO" id="GO:0005737">
    <property type="term" value="C:cytoplasm"/>
    <property type="evidence" value="ECO:0007669"/>
    <property type="project" value="TreeGrafter"/>
</dbReference>
<evidence type="ECO:0000313" key="14">
    <source>
        <dbReference type="Proteomes" id="UP000070134"/>
    </source>
</evidence>
<keyword evidence="11" id="KW-0862">Zinc</keyword>